<comment type="caution">
    <text evidence="1">The sequence shown here is derived from an EMBL/GenBank/DDBJ whole genome shotgun (WGS) entry which is preliminary data.</text>
</comment>
<organism evidence="1 2">
    <name type="scientific">Melia azedarach</name>
    <name type="common">Chinaberry tree</name>
    <dbReference type="NCBI Taxonomy" id="155640"/>
    <lineage>
        <taxon>Eukaryota</taxon>
        <taxon>Viridiplantae</taxon>
        <taxon>Streptophyta</taxon>
        <taxon>Embryophyta</taxon>
        <taxon>Tracheophyta</taxon>
        <taxon>Spermatophyta</taxon>
        <taxon>Magnoliopsida</taxon>
        <taxon>eudicotyledons</taxon>
        <taxon>Gunneridae</taxon>
        <taxon>Pentapetalae</taxon>
        <taxon>rosids</taxon>
        <taxon>malvids</taxon>
        <taxon>Sapindales</taxon>
        <taxon>Meliaceae</taxon>
        <taxon>Melia</taxon>
    </lineage>
</organism>
<evidence type="ECO:0000313" key="1">
    <source>
        <dbReference type="EMBL" id="KAJ4704547.1"/>
    </source>
</evidence>
<sequence length="475" mass="53317">MEQPQPHVLILPFPAQGHIKPMLCLAQLLCNAGIHVTFINSHHNHSRLIHSIQALSCYFPTLHFESISDGLSEDDPRSLPSFPDLVSSIKSVTKHLFRELLVSLNRGSGPRPPVTCVIADGIMSFSIDVAAEFGTRVIIFRTFSACCLWIYLCVPKLIAEGQLPFGADDDLEREIEGVPGMEGILRRRDLPHACRSKQIDDPLLQFFVNETLAMTRASSIILNTFEELEAPFLSQIARLVPNIYTIGPLHALTKSRNRISISPTSSLDASLIKEDRSCMTWLDSQPLRSVLYVSFGSLFVLTRLQLLEFWHGLVNSGQRFLWVLRPDMMSRDENARDVIPSDVTLGTQEKWCIVGWAPQEEVLAHPAVGGFLTHSGWNSTLESIVAGVPLICWPQLSDQMVNSRWVSEIWRIGLDMKDTCDRSTVEKMVRVLMEEKRAEIMKSVDQFAGLARDSISQFGSSNKSLQKLIEDLKIL</sequence>
<dbReference type="Proteomes" id="UP001164539">
    <property type="component" value="Chromosome 12"/>
</dbReference>
<proteinExistence type="predicted"/>
<dbReference type="EMBL" id="CM051405">
    <property type="protein sequence ID" value="KAJ4704547.1"/>
    <property type="molecule type" value="Genomic_DNA"/>
</dbReference>
<gene>
    <name evidence="1" type="ORF">OWV82_021441</name>
</gene>
<reference evidence="1 2" key="1">
    <citation type="journal article" date="2023" name="Science">
        <title>Complex scaffold remodeling in plant triterpene biosynthesis.</title>
        <authorList>
            <person name="De La Pena R."/>
            <person name="Hodgson H."/>
            <person name="Liu J.C."/>
            <person name="Stephenson M.J."/>
            <person name="Martin A.C."/>
            <person name="Owen C."/>
            <person name="Harkess A."/>
            <person name="Leebens-Mack J."/>
            <person name="Jimenez L.E."/>
            <person name="Osbourn A."/>
            <person name="Sattely E.S."/>
        </authorList>
    </citation>
    <scope>NUCLEOTIDE SEQUENCE [LARGE SCALE GENOMIC DNA]</scope>
    <source>
        <strain evidence="2">cv. JPN11</strain>
        <tissue evidence="1">Leaf</tissue>
    </source>
</reference>
<keyword evidence="2" id="KW-1185">Reference proteome</keyword>
<evidence type="ECO:0000313" key="2">
    <source>
        <dbReference type="Proteomes" id="UP001164539"/>
    </source>
</evidence>
<name>A0ACC1X0X6_MELAZ</name>
<accession>A0ACC1X0X6</accession>
<protein>
    <submittedName>
        <fullName evidence="1">Glycosyltransferase</fullName>
    </submittedName>
</protein>